<reference evidence="3 4" key="1">
    <citation type="submission" date="2020-07" db="EMBL/GenBank/DDBJ databases">
        <title>Sequencing the genomes of 1000 actinobacteria strains.</title>
        <authorList>
            <person name="Klenk H.-P."/>
        </authorList>
    </citation>
    <scope>NUCLEOTIDE SEQUENCE [LARGE SCALE GENOMIC DNA]</scope>
    <source>
        <strain evidence="3 4">DSM 18248</strain>
    </source>
</reference>
<comment type="caution">
    <text evidence="3">The sequence shown here is derived from an EMBL/GenBank/DDBJ whole genome shotgun (WGS) entry which is preliminary data.</text>
</comment>
<dbReference type="Proteomes" id="UP000537326">
    <property type="component" value="Unassembled WGS sequence"/>
</dbReference>
<keyword evidence="4" id="KW-1185">Reference proteome</keyword>
<evidence type="ECO:0000313" key="3">
    <source>
        <dbReference type="EMBL" id="NYI09998.1"/>
    </source>
</evidence>
<feature type="chain" id="PRO_5039520028" description="Lipoprotein" evidence="2">
    <location>
        <begin position="18"/>
        <end position="256"/>
    </location>
</feature>
<accession>A0A7Z0C2G9</accession>
<gene>
    <name evidence="3" type="ORF">BKA05_001513</name>
</gene>
<evidence type="ECO:0000256" key="1">
    <source>
        <dbReference type="SAM" id="MobiDB-lite"/>
    </source>
</evidence>
<feature type="compositionally biased region" description="Polar residues" evidence="1">
    <location>
        <begin position="41"/>
        <end position="52"/>
    </location>
</feature>
<keyword evidence="2" id="KW-0732">Signal</keyword>
<proteinExistence type="predicted"/>
<evidence type="ECO:0008006" key="5">
    <source>
        <dbReference type="Google" id="ProtNLM"/>
    </source>
</evidence>
<dbReference type="RefSeq" id="WP_179530897.1">
    <property type="nucleotide sequence ID" value="NZ_BAAAPP010000004.1"/>
</dbReference>
<dbReference type="EMBL" id="JACBZI010000001">
    <property type="protein sequence ID" value="NYI09998.1"/>
    <property type="molecule type" value="Genomic_DNA"/>
</dbReference>
<organism evidence="3 4">
    <name type="scientific">Nocardioides marinus</name>
    <dbReference type="NCBI Taxonomy" id="374514"/>
    <lineage>
        <taxon>Bacteria</taxon>
        <taxon>Bacillati</taxon>
        <taxon>Actinomycetota</taxon>
        <taxon>Actinomycetes</taxon>
        <taxon>Propionibacteriales</taxon>
        <taxon>Nocardioidaceae</taxon>
        <taxon>Nocardioides</taxon>
    </lineage>
</organism>
<evidence type="ECO:0000313" key="4">
    <source>
        <dbReference type="Proteomes" id="UP000537326"/>
    </source>
</evidence>
<dbReference type="AlphaFoldDB" id="A0A7Z0C2G9"/>
<evidence type="ECO:0000256" key="2">
    <source>
        <dbReference type="SAM" id="SignalP"/>
    </source>
</evidence>
<sequence length="256" mass="27625">MIPGPVALLTRPLLALAPVLALGGCADEDARPDQPRPLASVSPSASVRTSPSEAVDQPTAAYLAWLGALEDREAGTACRLQHPERTIALRYEAILVDRAELGDPCIGFEALLWEDPLREYSPVDVETTRLTGEKATLAVTFPDSSVTVELELQRAAWRVLSEQRRTPASPASAQWLEVWCDLEVGSTRAAVVGAMGEPSGEYTVSDGGEPQVYWAADQYDFRAYLDPVDGTVTDLLGDYDALAAADRSLLDCPELR</sequence>
<feature type="signal peptide" evidence="2">
    <location>
        <begin position="1"/>
        <end position="17"/>
    </location>
</feature>
<feature type="region of interest" description="Disordered" evidence="1">
    <location>
        <begin position="28"/>
        <end position="53"/>
    </location>
</feature>
<name>A0A7Z0C2G9_9ACTN</name>
<protein>
    <recommendedName>
        <fullName evidence="5">Lipoprotein</fullName>
    </recommendedName>
</protein>